<dbReference type="PANTHER" id="PTHR44329:SF288">
    <property type="entry name" value="MITOGEN-ACTIVATED PROTEIN KINASE KINASE KINASE 20"/>
    <property type="match status" value="1"/>
</dbReference>
<keyword evidence="1" id="KW-0723">Serine/threonine-protein kinase</keyword>
<dbReference type="InterPro" id="IPR017441">
    <property type="entry name" value="Protein_kinase_ATP_BS"/>
</dbReference>
<keyword evidence="12" id="KW-1185">Reference proteome</keyword>
<keyword evidence="5 6" id="KW-0067">ATP-binding</keyword>
<feature type="binding site" evidence="6">
    <location>
        <position position="668"/>
    </location>
    <ligand>
        <name>ATP</name>
        <dbReference type="ChEBI" id="CHEBI:30616"/>
    </ligand>
</feature>
<feature type="transmembrane region" description="Helical" evidence="8">
    <location>
        <begin position="1301"/>
        <end position="1324"/>
    </location>
</feature>
<dbReference type="InterPro" id="IPR008271">
    <property type="entry name" value="Ser/Thr_kinase_AS"/>
</dbReference>
<keyword evidence="9" id="KW-0732">Signal</keyword>
<evidence type="ECO:0000259" key="10">
    <source>
        <dbReference type="PROSITE" id="PS50011"/>
    </source>
</evidence>
<feature type="signal peptide" evidence="9">
    <location>
        <begin position="1"/>
        <end position="19"/>
    </location>
</feature>
<evidence type="ECO:0000256" key="2">
    <source>
        <dbReference type="ARBA" id="ARBA00022679"/>
    </source>
</evidence>
<comment type="caution">
    <text evidence="11">The sequence shown here is derived from an EMBL/GenBank/DDBJ whole genome shotgun (WGS) entry which is preliminary data.</text>
</comment>
<feature type="region of interest" description="Disordered" evidence="7">
    <location>
        <begin position="1341"/>
        <end position="1360"/>
    </location>
</feature>
<keyword evidence="2" id="KW-0808">Transferase</keyword>
<dbReference type="InterPro" id="IPR000719">
    <property type="entry name" value="Prot_kinase_dom"/>
</dbReference>
<dbReference type="EMBL" id="LHPG02000005">
    <property type="protein sequence ID" value="PRW58153.1"/>
    <property type="molecule type" value="Genomic_DNA"/>
</dbReference>
<feature type="compositionally biased region" description="Low complexity" evidence="7">
    <location>
        <begin position="1400"/>
        <end position="1410"/>
    </location>
</feature>
<dbReference type="PROSITE" id="PS50011">
    <property type="entry name" value="PROTEIN_KINASE_DOM"/>
    <property type="match status" value="1"/>
</dbReference>
<dbReference type="Pfam" id="PF14295">
    <property type="entry name" value="PAN_4"/>
    <property type="match status" value="4"/>
</dbReference>
<evidence type="ECO:0000256" key="5">
    <source>
        <dbReference type="ARBA" id="ARBA00022840"/>
    </source>
</evidence>
<evidence type="ECO:0000256" key="6">
    <source>
        <dbReference type="PROSITE-ProRule" id="PRU10141"/>
    </source>
</evidence>
<dbReference type="Pfam" id="PF00069">
    <property type="entry name" value="Pkinase"/>
    <property type="match status" value="1"/>
</dbReference>
<keyword evidence="8" id="KW-1133">Transmembrane helix</keyword>
<dbReference type="Proteomes" id="UP000239899">
    <property type="component" value="Unassembled WGS sequence"/>
</dbReference>
<evidence type="ECO:0000256" key="3">
    <source>
        <dbReference type="ARBA" id="ARBA00022741"/>
    </source>
</evidence>
<keyword evidence="8" id="KW-0812">Transmembrane</keyword>
<keyword evidence="8" id="KW-0472">Membrane</keyword>
<keyword evidence="4" id="KW-0418">Kinase</keyword>
<sequence>MKHALFHLLAAALAGVALAAERRGSALGSTEALSSQDSEGLPAVFAVGAVLDGQPLASLAAVPSYAGCATACRENVECTGFQYCGDQAGCWMPDNTTLDSQECQLLANANCTLAPAVVARGPAEGVNSLLVSGFPVRSEAPPAMPGLVGTQAQGVSGGDFSCPDSVVEDACAFRDVLVAAFRCSSLLSSMCQSVVVYVNGTGGCQDDLLAVLKTTKPLPDNTYWAPTVYILNKKNEAGTFILYDEATLISPDNETWLDQMAAASLGSSAAESGTVLVNASAATNSSATAANVAAVLTNASAAPATVPMCIDGITAWMGCVLVDVPAVMGGLVNRTIDSVPSAESCCRACREAGRTACNVFNWCPTNETCSFQDTSAVITLQPQQCELRFQEMTDPSKSIPPYLLGKGTAAGSFRAGAPVSAWGPPLPGYERRLAGGLYGQPGTPCRDSLKPEYQECILSAPLPQLAERCSSDPLCSAIVAKPCGFLSSTNINVGMLRQEQGANASLMVRNPTSVVYFKQQPAAASGGGGLSGGAIAGMWSAALQRDAAEMPSEEGSAPQEEPEFQMELFKVMGEVIQHREQQEAASWTPKGPLSGGQQSTLGTSSSTGTPQSQTFERVALPASLQDWLIPTEEVCYQRRPDGELWLLGEGASARVIRAELRGEIVAAKEVEVGRGLELQKAFISEAQQLCNLRHACIVQFYGVCVDEGKGILLTELCEGRDLGSLLQLEKLPGQRVFGWYRHGCRVAYEVATALNYLHSRNIAHMDIKSSNVLLTSRGMAKLGDVGLARIQTRTVMSDLPQMIGTFAWVAPEVLLGGQGCTLAVDIFSYGVLLWEIITGLRPPLASLAAVPSYAGCATACRENGECAVFRYCGAQAGCGMPDNSTLDSQDCQLLANANCTLAPAVVARGAAEGVDSLLVSGFPVRSEAPPAMPGLVITQAQGVSGGDFSCPDSVVEGACAFRDVLAAAFRCSSLLSSMCQSVVVYVNGTSGCQDDMLAVLKTTKPLPDNTYWAPTVYILNKKNEAGTFILHDEATLVLPDNETWLDQMATPPFVSDGAANASASPANVSTTPALMCAEAATAWMGCILVNVPAVMGGVVNRTIDGVTSAESCCRACREAGPTACNVFNWCPANETCSFQDTSSAISLQQLQCELRFQEVANPSKALPPYLLAKGTAAGSFRAGAPQSAWGPQLPGYERRVSGGLYGQPGSPCPDRMKPEYQECILSGTLPQLAERCSGDPLCSAIISKPCGSLSATAFNVGVLRQEQGANASLMERNPASVVYFKQQPAAASSGGGLSSGAIAGIAVGCAVVVVAAATVGWAMLRRRRAAWQAVLDPAASDAKGLENGTSTPPAPMSSWGKSACWPADGVHSGVLGGVPLGASTSTSSKGSLPKPQTFDSGTAGSSGSGSVLKGAVIGRPTAPSPFARARLQMAPPTSAACSPASSGGMAAAAAPQADAGVGYPAVGMQSSGDVGMLSSAEGSGLVQDEPELQVELSRVMGELIEHRQLEEDAACQPLGSGQLSGADTSASSATSPRSQPLDRAALPANLQTRTVMSDLPQMIGTFAWVAPEVLLGGQGCTLAVDIFNYGVLLWEIITGSRPVRGHMRSIQVPAECPRDAADLMTACCALDPAARPTARDLMKRLQAMLVAQKEGRRSEFDG</sequence>
<feature type="region of interest" description="Disordered" evidence="7">
    <location>
        <begin position="1382"/>
        <end position="1416"/>
    </location>
</feature>
<name>A0A2P6TVR3_CHLSO</name>
<proteinExistence type="predicted"/>
<reference evidence="11 12" key="1">
    <citation type="journal article" date="2018" name="Plant J.">
        <title>Genome sequences of Chlorella sorokiniana UTEX 1602 and Micractinium conductrix SAG 241.80: implications to maltose excretion by a green alga.</title>
        <authorList>
            <person name="Arriola M.B."/>
            <person name="Velmurugan N."/>
            <person name="Zhang Y."/>
            <person name="Plunkett M.H."/>
            <person name="Hondzo H."/>
            <person name="Barney B.M."/>
        </authorList>
    </citation>
    <scope>NUCLEOTIDE SEQUENCE [LARGE SCALE GENOMIC DNA]</scope>
    <source>
        <strain evidence="12">UTEX 1602</strain>
    </source>
</reference>
<accession>A0A2P6TVR3</accession>
<evidence type="ECO:0000313" key="12">
    <source>
        <dbReference type="Proteomes" id="UP000239899"/>
    </source>
</evidence>
<evidence type="ECO:0000256" key="9">
    <source>
        <dbReference type="SAM" id="SignalP"/>
    </source>
</evidence>
<dbReference type="GO" id="GO:0004674">
    <property type="term" value="F:protein serine/threonine kinase activity"/>
    <property type="evidence" value="ECO:0007669"/>
    <property type="project" value="TreeGrafter"/>
</dbReference>
<dbReference type="PROSITE" id="PS00107">
    <property type="entry name" value="PROTEIN_KINASE_ATP"/>
    <property type="match status" value="1"/>
</dbReference>
<dbReference type="SUPFAM" id="SSF56112">
    <property type="entry name" value="Protein kinase-like (PK-like)"/>
    <property type="match status" value="2"/>
</dbReference>
<dbReference type="InterPro" id="IPR001245">
    <property type="entry name" value="Ser-Thr/Tyr_kinase_cat_dom"/>
</dbReference>
<evidence type="ECO:0000256" key="8">
    <source>
        <dbReference type="SAM" id="Phobius"/>
    </source>
</evidence>
<dbReference type="InterPro" id="IPR003609">
    <property type="entry name" value="Pan_app"/>
</dbReference>
<dbReference type="SMART" id="SM00220">
    <property type="entry name" value="S_TKc"/>
    <property type="match status" value="1"/>
</dbReference>
<dbReference type="InterPro" id="IPR011009">
    <property type="entry name" value="Kinase-like_dom_sf"/>
</dbReference>
<dbReference type="GO" id="GO:0005524">
    <property type="term" value="F:ATP binding"/>
    <property type="evidence" value="ECO:0007669"/>
    <property type="project" value="UniProtKB-UniRule"/>
</dbReference>
<feature type="region of interest" description="Disordered" evidence="7">
    <location>
        <begin position="1517"/>
        <end position="1542"/>
    </location>
</feature>
<evidence type="ECO:0000256" key="1">
    <source>
        <dbReference type="ARBA" id="ARBA00022527"/>
    </source>
</evidence>
<dbReference type="OrthoDB" id="4062651at2759"/>
<organism evidence="11 12">
    <name type="scientific">Chlorella sorokiniana</name>
    <name type="common">Freshwater green alga</name>
    <dbReference type="NCBI Taxonomy" id="3076"/>
    <lineage>
        <taxon>Eukaryota</taxon>
        <taxon>Viridiplantae</taxon>
        <taxon>Chlorophyta</taxon>
        <taxon>core chlorophytes</taxon>
        <taxon>Trebouxiophyceae</taxon>
        <taxon>Chlorellales</taxon>
        <taxon>Chlorellaceae</taxon>
        <taxon>Chlorella clade</taxon>
        <taxon>Chlorella</taxon>
    </lineage>
</organism>
<feature type="compositionally biased region" description="Low complexity" evidence="7">
    <location>
        <begin position="595"/>
        <end position="612"/>
    </location>
</feature>
<protein>
    <submittedName>
        <fullName evidence="11">Serine threonine-kinase CTR1</fullName>
    </submittedName>
</protein>
<evidence type="ECO:0000256" key="4">
    <source>
        <dbReference type="ARBA" id="ARBA00022777"/>
    </source>
</evidence>
<dbReference type="Gene3D" id="1.10.510.10">
    <property type="entry name" value="Transferase(Phosphotransferase) domain 1"/>
    <property type="match status" value="2"/>
</dbReference>
<feature type="domain" description="Protein kinase" evidence="10">
    <location>
        <begin position="641"/>
        <end position="935"/>
    </location>
</feature>
<keyword evidence="3 6" id="KW-0547">Nucleotide-binding</keyword>
<feature type="region of interest" description="Disordered" evidence="7">
    <location>
        <begin position="580"/>
        <end position="612"/>
    </location>
</feature>
<feature type="chain" id="PRO_5015116572" evidence="9">
    <location>
        <begin position="20"/>
        <end position="1662"/>
    </location>
</feature>
<gene>
    <name evidence="11" type="ORF">C2E21_2820</name>
</gene>
<evidence type="ECO:0000313" key="11">
    <source>
        <dbReference type="EMBL" id="PRW58153.1"/>
    </source>
</evidence>
<dbReference type="PANTHER" id="PTHR44329">
    <property type="entry name" value="SERINE/THREONINE-PROTEIN KINASE TNNI3K-RELATED"/>
    <property type="match status" value="1"/>
</dbReference>
<dbReference type="InterPro" id="IPR051681">
    <property type="entry name" value="Ser/Thr_Kinases-Pseudokinases"/>
</dbReference>
<evidence type="ECO:0000256" key="7">
    <source>
        <dbReference type="SAM" id="MobiDB-lite"/>
    </source>
</evidence>
<dbReference type="PROSITE" id="PS00108">
    <property type="entry name" value="PROTEIN_KINASE_ST"/>
    <property type="match status" value="1"/>
</dbReference>
<dbReference type="Pfam" id="PF07714">
    <property type="entry name" value="PK_Tyr_Ser-Thr"/>
    <property type="match status" value="1"/>
</dbReference>